<reference evidence="2" key="1">
    <citation type="submission" date="2016-07" db="EMBL/GenBank/DDBJ databases">
        <authorList>
            <person name="Florea S."/>
            <person name="Webb J.S."/>
            <person name="Jaromczyk J."/>
            <person name="Schardl C.L."/>
        </authorList>
    </citation>
    <scope>NUCLEOTIDE SEQUENCE [LARGE SCALE GENOMIC DNA]</scope>
    <source>
        <strain evidence="2">MV-1</strain>
    </source>
</reference>
<dbReference type="AlphaFoldDB" id="A0A1E5Q6J1"/>
<keyword evidence="2" id="KW-1185">Reference proteome</keyword>
<sequence length="382" mass="42609">MRKKTTEDYIRQAREKHGDRYDYSQSEYVGAREKLTIICPEHGAWHPQASSHLVGTGCPSCGGRKQLTTEEFIRRAHEKHGDKFDYSKTVYTNSETKMTIICPKHGEFKQKTSAHLKGTGCPDCGTIQRGLSSPAKGNFRSANDEISFVCPDHGLVRQLPVNHLSGSGCPKCRYAQAGAAMRKSVEDFIKEARNVHGDKYNYSLVEYIGARDPVTIICPVDGEFLQTAGAHLRGTGCPRCSRRGQGAPRNLVRALRGEFDEPKDAFVYVVRFNLPSTNQRLFKIGSGSGTRWRSTTTSIRRVGGTDAETTKIDFKTSGEAIVVEHLAHDQVMETKYVVPPEFKFAGYSEVFTKEPDLAAVEAHPTLTRFRSGDRWDPKDELS</sequence>
<evidence type="ECO:0000313" key="2">
    <source>
        <dbReference type="Proteomes" id="UP000095347"/>
    </source>
</evidence>
<name>A0A1E5Q6J1_9PROT</name>
<dbReference type="EMBL" id="MCGG01000036">
    <property type="protein sequence ID" value="OEJ66279.1"/>
    <property type="molecule type" value="Genomic_DNA"/>
</dbReference>
<evidence type="ECO:0000313" key="1">
    <source>
        <dbReference type="EMBL" id="OEJ66279.1"/>
    </source>
</evidence>
<accession>A0A1E5Q6J1</accession>
<organism evidence="1 2">
    <name type="scientific">Magnetovibrio blakemorei</name>
    <dbReference type="NCBI Taxonomy" id="28181"/>
    <lineage>
        <taxon>Bacteria</taxon>
        <taxon>Pseudomonadati</taxon>
        <taxon>Pseudomonadota</taxon>
        <taxon>Alphaproteobacteria</taxon>
        <taxon>Rhodospirillales</taxon>
        <taxon>Magnetovibrionaceae</taxon>
        <taxon>Magnetovibrio</taxon>
    </lineage>
</organism>
<protein>
    <recommendedName>
        <fullName evidence="3">Zinc-ribbon domain-containing protein</fullName>
    </recommendedName>
</protein>
<evidence type="ECO:0008006" key="3">
    <source>
        <dbReference type="Google" id="ProtNLM"/>
    </source>
</evidence>
<proteinExistence type="predicted"/>
<gene>
    <name evidence="1" type="ORF">BEN30_12910</name>
</gene>
<dbReference type="Proteomes" id="UP000095347">
    <property type="component" value="Unassembled WGS sequence"/>
</dbReference>
<dbReference type="OrthoDB" id="878605at2"/>
<dbReference type="RefSeq" id="WP_069958484.1">
    <property type="nucleotide sequence ID" value="NZ_MCGG01000036.1"/>
</dbReference>
<comment type="caution">
    <text evidence="1">The sequence shown here is derived from an EMBL/GenBank/DDBJ whole genome shotgun (WGS) entry which is preliminary data.</text>
</comment>